<dbReference type="EMBL" id="CM047589">
    <property type="protein sequence ID" value="KAI9920135.1"/>
    <property type="molecule type" value="Genomic_DNA"/>
</dbReference>
<gene>
    <name evidence="1" type="ORF">PsorP6_015375</name>
</gene>
<evidence type="ECO:0000313" key="2">
    <source>
        <dbReference type="Proteomes" id="UP001163321"/>
    </source>
</evidence>
<organism evidence="1 2">
    <name type="scientific">Peronosclerospora sorghi</name>
    <dbReference type="NCBI Taxonomy" id="230839"/>
    <lineage>
        <taxon>Eukaryota</taxon>
        <taxon>Sar</taxon>
        <taxon>Stramenopiles</taxon>
        <taxon>Oomycota</taxon>
        <taxon>Peronosporomycetes</taxon>
        <taxon>Peronosporales</taxon>
        <taxon>Peronosporaceae</taxon>
        <taxon>Peronosclerospora</taxon>
    </lineage>
</organism>
<comment type="caution">
    <text evidence="1">The sequence shown here is derived from an EMBL/GenBank/DDBJ whole genome shotgun (WGS) entry which is preliminary data.</text>
</comment>
<proteinExistence type="predicted"/>
<sequence>MSTWNPSEGSGIRGGAVTGDPERSDGCTTHAREESHEVSSAAPPVVEGSTMVCEKLRKDCRRISGYLPVERNAEPMKERMCVLTLIVLHRSLNRQDGCERKHAQKSEASRGPWKRRFISAS</sequence>
<accession>A0ACC0WQ24</accession>
<reference evidence="1 2" key="1">
    <citation type="journal article" date="2022" name="bioRxiv">
        <title>The genome of the oomycete Peronosclerospora sorghi, a cosmopolitan pathogen of maize and sorghum, is inflated with dispersed pseudogenes.</title>
        <authorList>
            <person name="Fletcher K."/>
            <person name="Martin F."/>
            <person name="Isakeit T."/>
            <person name="Cavanaugh K."/>
            <person name="Magill C."/>
            <person name="Michelmore R."/>
        </authorList>
    </citation>
    <scope>NUCLEOTIDE SEQUENCE [LARGE SCALE GENOMIC DNA]</scope>
    <source>
        <strain evidence="1">P6</strain>
    </source>
</reference>
<name>A0ACC0WQ24_9STRA</name>
<dbReference type="Proteomes" id="UP001163321">
    <property type="component" value="Chromosome 10"/>
</dbReference>
<protein>
    <submittedName>
        <fullName evidence="1">Uncharacterized protein</fullName>
    </submittedName>
</protein>
<evidence type="ECO:0000313" key="1">
    <source>
        <dbReference type="EMBL" id="KAI9920135.1"/>
    </source>
</evidence>
<keyword evidence="2" id="KW-1185">Reference proteome</keyword>